<name>A0A2N7U4H0_9GAMM</name>
<evidence type="ECO:0000313" key="2">
    <source>
        <dbReference type="EMBL" id="PMR75317.1"/>
    </source>
</evidence>
<dbReference type="RefSeq" id="WP_102653331.1">
    <property type="nucleotide sequence ID" value="NZ_PNRF01000020.1"/>
</dbReference>
<accession>A0A2N7U4H0</accession>
<dbReference type="OrthoDB" id="6360084at2"/>
<evidence type="ECO:0000313" key="3">
    <source>
        <dbReference type="Proteomes" id="UP000235803"/>
    </source>
</evidence>
<reference evidence="2 3" key="1">
    <citation type="submission" date="2018-01" db="EMBL/GenBank/DDBJ databases">
        <title>Halomonas endophytica sp. nov., isolated from storage liquid in the stems of Populus euphratica.</title>
        <authorList>
            <person name="Chen C."/>
        </authorList>
    </citation>
    <scope>NUCLEOTIDE SEQUENCE [LARGE SCALE GENOMIC DNA]</scope>
    <source>
        <strain evidence="2 3">MC28</strain>
    </source>
</reference>
<dbReference type="AlphaFoldDB" id="A0A2N7U4H0"/>
<organism evidence="2 3">
    <name type="scientific">Billgrantia endophytica</name>
    <dbReference type="NCBI Taxonomy" id="2033802"/>
    <lineage>
        <taxon>Bacteria</taxon>
        <taxon>Pseudomonadati</taxon>
        <taxon>Pseudomonadota</taxon>
        <taxon>Gammaproteobacteria</taxon>
        <taxon>Oceanospirillales</taxon>
        <taxon>Halomonadaceae</taxon>
        <taxon>Billgrantia</taxon>
    </lineage>
</organism>
<dbReference type="InterPro" id="IPR041304">
    <property type="entry name" value="AbiTii"/>
</dbReference>
<gene>
    <name evidence="2" type="ORF">C1H69_10370</name>
</gene>
<evidence type="ECO:0000259" key="1">
    <source>
        <dbReference type="Pfam" id="PF18864"/>
    </source>
</evidence>
<feature type="domain" description="AbiTii" evidence="1">
    <location>
        <begin position="3"/>
        <end position="186"/>
    </location>
</feature>
<comment type="caution">
    <text evidence="2">The sequence shown here is derived from an EMBL/GenBank/DDBJ whole genome shotgun (WGS) entry which is preliminary data.</text>
</comment>
<protein>
    <recommendedName>
        <fullName evidence="1">AbiTii domain-containing protein</fullName>
    </recommendedName>
</protein>
<dbReference type="Pfam" id="PF18864">
    <property type="entry name" value="AbiTii"/>
    <property type="match status" value="1"/>
</dbReference>
<proteinExistence type="predicted"/>
<keyword evidence="3" id="KW-1185">Reference proteome</keyword>
<sequence>MSSIVIELQRDALDRAVAITDLLRKALVVARKLKQQEFLSWIESELSGYQGDIDIPEYRELVGQVKGWNPYNGWIPVIINDAEIMETLSTQYTGQSISEIENILGQGGSDSRLHMPFSPSQQQALRSLVNNNTEFTLFVPLSRLSRIVDSVRNAILNWALELEDNGILGDGLSFSESEKEAAASHSYNINNFFGDVSGSNLQQASGHANRQYIEAALNIGKIQNVVSIIRDNLNNLGIDEERISEIGSDLQTIEAQLNSPKPKPPIIKESLKSIRAVLEGAGGGAAAQVLMEIGKVLL</sequence>
<dbReference type="Proteomes" id="UP000235803">
    <property type="component" value="Unassembled WGS sequence"/>
</dbReference>
<dbReference type="EMBL" id="PNRF01000020">
    <property type="protein sequence ID" value="PMR75317.1"/>
    <property type="molecule type" value="Genomic_DNA"/>
</dbReference>